<keyword evidence="2" id="KW-0614">Plasmid</keyword>
<keyword evidence="1" id="KW-1133">Transmembrane helix</keyword>
<evidence type="ECO:0000256" key="1">
    <source>
        <dbReference type="SAM" id="Phobius"/>
    </source>
</evidence>
<reference evidence="2" key="1">
    <citation type="submission" date="2022-08" db="EMBL/GenBank/DDBJ databases">
        <authorList>
            <person name="Tian L."/>
        </authorList>
    </citation>
    <scope>NUCLEOTIDE SEQUENCE</scope>
    <source>
        <strain evidence="2">CM253</strain>
        <plasmid evidence="2">pshk1</plasmid>
    </source>
</reference>
<dbReference type="RefSeq" id="WP_257858472.1">
    <property type="nucleotide sequence ID" value="NZ_CP102517.1"/>
</dbReference>
<keyword evidence="3" id="KW-1185">Reference proteome</keyword>
<name>A0ABY5QAY8_9ACTN</name>
<dbReference type="EMBL" id="CP102517">
    <property type="protein sequence ID" value="UUY52773.1"/>
    <property type="molecule type" value="Genomic_DNA"/>
</dbReference>
<dbReference type="GeneID" id="95579054"/>
<keyword evidence="1" id="KW-0812">Transmembrane</keyword>
<evidence type="ECO:0000313" key="2">
    <source>
        <dbReference type="EMBL" id="UUY52773.1"/>
    </source>
</evidence>
<protein>
    <submittedName>
        <fullName evidence="2">Uncharacterized protein</fullName>
    </submittedName>
</protein>
<accession>A0ABY5QAY8</accession>
<proteinExistence type="predicted"/>
<dbReference type="Proteomes" id="UP001057738">
    <property type="component" value="Plasmid pshk1"/>
</dbReference>
<feature type="transmembrane region" description="Helical" evidence="1">
    <location>
        <begin position="6"/>
        <end position="23"/>
    </location>
</feature>
<evidence type="ECO:0000313" key="3">
    <source>
        <dbReference type="Proteomes" id="UP001057738"/>
    </source>
</evidence>
<geneLocation type="plasmid" evidence="2 3">
    <name>pshk1</name>
</geneLocation>
<keyword evidence="1" id="KW-0472">Membrane</keyword>
<sequence length="190" mass="21034">MNDFAGVVGVILLLLIMLSNLTRTGRKKRYRKRTSVRGHVRLRKSQEPQRGNHADIWWARAAELRAEGDFAGAERAMKEALASDARAAARRAGLSAALPDKAGEVVVAPAAAEAADRRARKEVRETERRVALALLFVPPGQRERYRQEWVNEVAQLSPHEAAVFALHLLLSAPKMGMLLALNRIFGRKAA</sequence>
<gene>
    <name evidence="2" type="ORF">NRK68_36575</name>
</gene>
<organism evidence="2 3">
    <name type="scientific">Streptomyces yangpuensis</name>
    <dbReference type="NCBI Taxonomy" id="1648182"/>
    <lineage>
        <taxon>Bacteria</taxon>
        <taxon>Bacillati</taxon>
        <taxon>Actinomycetota</taxon>
        <taxon>Actinomycetes</taxon>
        <taxon>Kitasatosporales</taxon>
        <taxon>Streptomycetaceae</taxon>
        <taxon>Streptomyces</taxon>
    </lineage>
</organism>